<feature type="transmembrane region" description="Helical" evidence="1">
    <location>
        <begin position="87"/>
        <end position="109"/>
    </location>
</feature>
<dbReference type="Pfam" id="PF12725">
    <property type="entry name" value="DUF3810"/>
    <property type="match status" value="1"/>
</dbReference>
<evidence type="ECO:0000256" key="1">
    <source>
        <dbReference type="SAM" id="Phobius"/>
    </source>
</evidence>
<accession>A0ABS3CFQ3</accession>
<dbReference type="EMBL" id="JAFKCU010000001">
    <property type="protein sequence ID" value="MBN7814966.1"/>
    <property type="molecule type" value="Genomic_DNA"/>
</dbReference>
<keyword evidence="1" id="KW-0472">Membrane</keyword>
<keyword evidence="1" id="KW-0812">Transmembrane</keyword>
<name>A0ABS3CFQ3_9BACT</name>
<dbReference type="InterPro" id="IPR024294">
    <property type="entry name" value="DUF3810"/>
</dbReference>
<reference evidence="2 3" key="1">
    <citation type="submission" date="2021-03" db="EMBL/GenBank/DDBJ databases">
        <title>novel species isolated from a fishpond in China.</title>
        <authorList>
            <person name="Lu H."/>
            <person name="Cai Z."/>
        </authorList>
    </citation>
    <scope>NUCLEOTIDE SEQUENCE [LARGE SCALE GENOMIC DNA]</scope>
    <source>
        <strain evidence="2 3">YJ13C</strain>
    </source>
</reference>
<evidence type="ECO:0000313" key="2">
    <source>
        <dbReference type="EMBL" id="MBN7814966.1"/>
    </source>
</evidence>
<protein>
    <submittedName>
        <fullName evidence="2">DUF3810 domain-containing protein</fullName>
    </submittedName>
</protein>
<sequence length="357" mass="41403">MGKRDWSWAILGVIALGIRYLATFNPEATDDIYSRKFFPVIRNVIDRTLGYLPFPSVYFFILTVFLVLGFYLYKLRSKEGWKRKLKYSLRALANGLGALIFFFLFLWGYNYQRTPIFQQLGLNPNPLTLEELKEEVFITQKLAQQYRLAITNDTTAITEILTYPELEKIVRSNMGENLDMLGLNFTGRPRTKLFPPPGFMRKMGILGIYFPFTGESYIDPTLHALEQPFTVAHEMAHSYGVTNEGEANFIAWVICGNSEDPLLKYSAQLRLLMYQIRDYFRMDPEDYKIFLKNLDRGVRNDMISIRDASEAIQPFSYEISRKSNDIFLKSQGVKAGVNSYQQLPMLAHAWRIKMKGE</sequence>
<proteinExistence type="predicted"/>
<comment type="caution">
    <text evidence="2">The sequence shown here is derived from an EMBL/GenBank/DDBJ whole genome shotgun (WGS) entry which is preliminary data.</text>
</comment>
<evidence type="ECO:0000313" key="3">
    <source>
        <dbReference type="Proteomes" id="UP000664480"/>
    </source>
</evidence>
<keyword evidence="1" id="KW-1133">Transmembrane helix</keyword>
<feature type="transmembrane region" description="Helical" evidence="1">
    <location>
        <begin position="57"/>
        <end position="75"/>
    </location>
</feature>
<feature type="transmembrane region" description="Helical" evidence="1">
    <location>
        <begin position="7"/>
        <end position="24"/>
    </location>
</feature>
<dbReference type="Proteomes" id="UP000664480">
    <property type="component" value="Unassembled WGS sequence"/>
</dbReference>
<gene>
    <name evidence="2" type="ORF">J0A69_05975</name>
</gene>
<dbReference type="RefSeq" id="WP_206585605.1">
    <property type="nucleotide sequence ID" value="NZ_JAFKCU010000001.1"/>
</dbReference>
<organism evidence="2 3">
    <name type="scientific">Algoriphagus pacificus</name>
    <dbReference type="NCBI Taxonomy" id="2811234"/>
    <lineage>
        <taxon>Bacteria</taxon>
        <taxon>Pseudomonadati</taxon>
        <taxon>Bacteroidota</taxon>
        <taxon>Cytophagia</taxon>
        <taxon>Cytophagales</taxon>
        <taxon>Cyclobacteriaceae</taxon>
        <taxon>Algoriphagus</taxon>
    </lineage>
</organism>
<keyword evidence="3" id="KW-1185">Reference proteome</keyword>